<proteinExistence type="predicted"/>
<feature type="transmembrane region" description="Helical" evidence="6">
    <location>
        <begin position="54"/>
        <end position="75"/>
    </location>
</feature>
<evidence type="ECO:0000256" key="6">
    <source>
        <dbReference type="SAM" id="Phobius"/>
    </source>
</evidence>
<keyword evidence="4 6" id="KW-1133">Transmembrane helix</keyword>
<dbReference type="Pfam" id="PF09678">
    <property type="entry name" value="Caa3_CtaG"/>
    <property type="match status" value="1"/>
</dbReference>
<dbReference type="GO" id="GO:0005886">
    <property type="term" value="C:plasma membrane"/>
    <property type="evidence" value="ECO:0007669"/>
    <property type="project" value="UniProtKB-SubCell"/>
</dbReference>
<feature type="transmembrane region" description="Helical" evidence="6">
    <location>
        <begin position="211"/>
        <end position="232"/>
    </location>
</feature>
<organism evidence="7 8">
    <name type="scientific">Falsigemmobacter faecalis</name>
    <dbReference type="NCBI Taxonomy" id="2488730"/>
    <lineage>
        <taxon>Bacteria</taxon>
        <taxon>Pseudomonadati</taxon>
        <taxon>Pseudomonadota</taxon>
        <taxon>Alphaproteobacteria</taxon>
        <taxon>Rhodobacterales</taxon>
        <taxon>Paracoccaceae</taxon>
        <taxon>Falsigemmobacter</taxon>
    </lineage>
</organism>
<evidence type="ECO:0000256" key="5">
    <source>
        <dbReference type="ARBA" id="ARBA00023136"/>
    </source>
</evidence>
<accession>A0A3P3DEQ9</accession>
<evidence type="ECO:0000313" key="8">
    <source>
        <dbReference type="Proteomes" id="UP000282125"/>
    </source>
</evidence>
<evidence type="ECO:0000256" key="4">
    <source>
        <dbReference type="ARBA" id="ARBA00022989"/>
    </source>
</evidence>
<dbReference type="OrthoDB" id="259025at2"/>
<keyword evidence="3 6" id="KW-0812">Transmembrane</keyword>
<sequence length="242" mass="25443">MPEEATALSSPYCGPAPGPEALMSSWNTDPVLLLALGVMLVAGVPRAGNRSVFLLAWGFLVLAFVSPLCALTSALFSARALHHLLILGVIAPCLAMSLPLRRTAPTPAFALTALALVAWHIPAVYSAAWESRVVYWLMQALLLLPAWGFWSAVVATGPRNEGFATALMIGALAGIMGLIGAVLTFSNHLLYPEHLVGPLAWGLDPLSDQRAAGLLMWVPGLLPSGIVAAIIARRAWARGLAA</sequence>
<dbReference type="Proteomes" id="UP000282125">
    <property type="component" value="Unassembled WGS sequence"/>
</dbReference>
<keyword evidence="5 6" id="KW-0472">Membrane</keyword>
<gene>
    <name evidence="7" type="ORF">EG244_13940</name>
</gene>
<name>A0A3P3DEQ9_9RHOB</name>
<dbReference type="EMBL" id="RRAZ01000021">
    <property type="protein sequence ID" value="RRH72771.1"/>
    <property type="molecule type" value="Genomic_DNA"/>
</dbReference>
<protein>
    <submittedName>
        <fullName evidence="7">Cytochrome c oxidase assembly protein</fullName>
    </submittedName>
</protein>
<feature type="transmembrane region" description="Helical" evidence="6">
    <location>
        <begin position="107"/>
        <end position="128"/>
    </location>
</feature>
<dbReference type="InterPro" id="IPR019108">
    <property type="entry name" value="Caa3_assmbl_CtaG-rel"/>
</dbReference>
<evidence type="ECO:0000256" key="1">
    <source>
        <dbReference type="ARBA" id="ARBA00004651"/>
    </source>
</evidence>
<dbReference type="AlphaFoldDB" id="A0A3P3DEQ9"/>
<reference evidence="7 8" key="1">
    <citation type="submission" date="2018-11" db="EMBL/GenBank/DDBJ databases">
        <title>Gemmobacter sp. nov., YIM 102744-1 draft genome.</title>
        <authorList>
            <person name="Li G."/>
            <person name="Jiang Y."/>
        </authorList>
    </citation>
    <scope>NUCLEOTIDE SEQUENCE [LARGE SCALE GENOMIC DNA]</scope>
    <source>
        <strain evidence="7 8">YIM 102744-1</strain>
    </source>
</reference>
<keyword evidence="8" id="KW-1185">Reference proteome</keyword>
<evidence type="ECO:0000256" key="3">
    <source>
        <dbReference type="ARBA" id="ARBA00022692"/>
    </source>
</evidence>
<evidence type="ECO:0000256" key="2">
    <source>
        <dbReference type="ARBA" id="ARBA00022475"/>
    </source>
</evidence>
<feature type="transmembrane region" description="Helical" evidence="6">
    <location>
        <begin position="81"/>
        <end position="100"/>
    </location>
</feature>
<comment type="subcellular location">
    <subcellularLocation>
        <location evidence="1">Cell membrane</location>
        <topology evidence="1">Multi-pass membrane protein</topology>
    </subcellularLocation>
</comment>
<feature type="transmembrane region" description="Helical" evidence="6">
    <location>
        <begin position="134"/>
        <end position="155"/>
    </location>
</feature>
<comment type="caution">
    <text evidence="7">The sequence shown here is derived from an EMBL/GenBank/DDBJ whole genome shotgun (WGS) entry which is preliminary data.</text>
</comment>
<feature type="transmembrane region" description="Helical" evidence="6">
    <location>
        <begin position="30"/>
        <end position="47"/>
    </location>
</feature>
<dbReference type="RefSeq" id="WP_124965601.1">
    <property type="nucleotide sequence ID" value="NZ_RRAZ01000021.1"/>
</dbReference>
<keyword evidence="2" id="KW-1003">Cell membrane</keyword>
<evidence type="ECO:0000313" key="7">
    <source>
        <dbReference type="EMBL" id="RRH72771.1"/>
    </source>
</evidence>
<feature type="transmembrane region" description="Helical" evidence="6">
    <location>
        <begin position="167"/>
        <end position="191"/>
    </location>
</feature>